<dbReference type="InterPro" id="IPR011676">
    <property type="entry name" value="DUF1618"/>
</dbReference>
<name>A0A5J9W1I2_9POAL</name>
<evidence type="ECO:0000259" key="2">
    <source>
        <dbReference type="Pfam" id="PF07762"/>
    </source>
</evidence>
<accession>A0A5J9W1I2</accession>
<dbReference type="EMBL" id="RWGY01000007">
    <property type="protein sequence ID" value="TVU41783.1"/>
    <property type="molecule type" value="Genomic_DNA"/>
</dbReference>
<dbReference type="Proteomes" id="UP000324897">
    <property type="component" value="Chromosome 4"/>
</dbReference>
<evidence type="ECO:0000256" key="1">
    <source>
        <dbReference type="SAM" id="MobiDB-lite"/>
    </source>
</evidence>
<reference evidence="3 4" key="1">
    <citation type="journal article" date="2019" name="Sci. Rep.">
        <title>A high-quality genome of Eragrostis curvula grass provides insights into Poaceae evolution and supports new strategies to enhance forage quality.</title>
        <authorList>
            <person name="Carballo J."/>
            <person name="Santos B.A.C.M."/>
            <person name="Zappacosta D."/>
            <person name="Garbus I."/>
            <person name="Selva J.P."/>
            <person name="Gallo C.A."/>
            <person name="Diaz A."/>
            <person name="Albertini E."/>
            <person name="Caccamo M."/>
            <person name="Echenique V."/>
        </authorList>
    </citation>
    <scope>NUCLEOTIDE SEQUENCE [LARGE SCALE GENOMIC DNA]</scope>
    <source>
        <strain evidence="4">cv. Victoria</strain>
        <tissue evidence="3">Leaf</tissue>
    </source>
</reference>
<feature type="region of interest" description="Disordered" evidence="1">
    <location>
        <begin position="39"/>
        <end position="63"/>
    </location>
</feature>
<feature type="non-terminal residue" evidence="3">
    <location>
        <position position="1"/>
    </location>
</feature>
<dbReference type="Pfam" id="PF07762">
    <property type="entry name" value="DUF1618"/>
    <property type="match status" value="1"/>
</dbReference>
<feature type="domain" description="DUF1618" evidence="2">
    <location>
        <begin position="168"/>
        <end position="281"/>
    </location>
</feature>
<sequence>METPSFVTVQDLFVFHVGAGAPCSIKAIPPCTLPDLDYVVLPDGSPPTSPPRPLPPQQEEEKKRRRRLMTAKSMGILCRGGSDQEEFAVAEMLLFKPSRFEVYADIFLLRSSSTSSPADELPQLGGEWTSMRVPIHISDDHRKADDTWKLCLWQTDTVIPFGNKYLCWVDYYRGILFVDVFAEGPTISFLRFPLAAFPDTHNRSIACSWLYRCVTAINGDTLKFVDVARNDGVGYGALKPRVGFTVTCHTLTVVTGNNGMVWSQDCAVTSDELWSANPHERPPRDVLMWTWTGRTSCTL</sequence>
<evidence type="ECO:0000313" key="4">
    <source>
        <dbReference type="Proteomes" id="UP000324897"/>
    </source>
</evidence>
<dbReference type="OrthoDB" id="682605at2759"/>
<organism evidence="3 4">
    <name type="scientific">Eragrostis curvula</name>
    <name type="common">weeping love grass</name>
    <dbReference type="NCBI Taxonomy" id="38414"/>
    <lineage>
        <taxon>Eukaryota</taxon>
        <taxon>Viridiplantae</taxon>
        <taxon>Streptophyta</taxon>
        <taxon>Embryophyta</taxon>
        <taxon>Tracheophyta</taxon>
        <taxon>Spermatophyta</taxon>
        <taxon>Magnoliopsida</taxon>
        <taxon>Liliopsida</taxon>
        <taxon>Poales</taxon>
        <taxon>Poaceae</taxon>
        <taxon>PACMAD clade</taxon>
        <taxon>Chloridoideae</taxon>
        <taxon>Eragrostideae</taxon>
        <taxon>Eragrostidinae</taxon>
        <taxon>Eragrostis</taxon>
    </lineage>
</organism>
<dbReference type="AlphaFoldDB" id="A0A5J9W1I2"/>
<evidence type="ECO:0000313" key="3">
    <source>
        <dbReference type="EMBL" id="TVU41783.1"/>
    </source>
</evidence>
<dbReference type="Gramene" id="TVU41783">
    <property type="protein sequence ID" value="TVU41783"/>
    <property type="gene ID" value="EJB05_15331"/>
</dbReference>
<dbReference type="PANTHER" id="PTHR33074">
    <property type="entry name" value="EXPRESSED PROTEIN-RELATED"/>
    <property type="match status" value="1"/>
</dbReference>
<comment type="caution">
    <text evidence="3">The sequence shown here is derived from an EMBL/GenBank/DDBJ whole genome shotgun (WGS) entry which is preliminary data.</text>
</comment>
<feature type="compositionally biased region" description="Pro residues" evidence="1">
    <location>
        <begin position="44"/>
        <end position="56"/>
    </location>
</feature>
<gene>
    <name evidence="3" type="ORF">EJB05_15331</name>
</gene>
<keyword evidence="4" id="KW-1185">Reference proteome</keyword>
<dbReference type="PANTHER" id="PTHR33074:SF128">
    <property type="entry name" value="EXPRESSED PROTEIN"/>
    <property type="match status" value="1"/>
</dbReference>
<proteinExistence type="predicted"/>
<protein>
    <recommendedName>
        <fullName evidence="2">DUF1618 domain-containing protein</fullName>
    </recommendedName>
</protein>